<evidence type="ECO:0000256" key="1">
    <source>
        <dbReference type="ARBA" id="ARBA00023015"/>
    </source>
</evidence>
<reference evidence="7 8" key="1">
    <citation type="submission" date="2014-10" db="EMBL/GenBank/DDBJ databases">
        <title>Draft genome sequence of the proteorhodopsin-containing marine bacterium Dokdonia donghaensis.</title>
        <authorList>
            <person name="Gomez-Consarnau L."/>
            <person name="Gonzalez J.M."/>
            <person name="Riedel T."/>
            <person name="Jaenicke S."/>
            <person name="Wagner-Doebler I."/>
            <person name="Fuhrman J.A."/>
        </authorList>
    </citation>
    <scope>NUCLEOTIDE SEQUENCE [LARGE SCALE GENOMIC DNA]</scope>
    <source>
        <strain evidence="7 8">DSW-1</strain>
    </source>
</reference>
<keyword evidence="1" id="KW-0805">Transcription regulation</keyword>
<keyword evidence="2" id="KW-0238">DNA-binding</keyword>
<dbReference type="Pfam" id="PF12833">
    <property type="entry name" value="HTH_18"/>
    <property type="match status" value="1"/>
</dbReference>
<dbReference type="Gene3D" id="1.25.40.10">
    <property type="entry name" value="Tetratricopeptide repeat domain"/>
    <property type="match status" value="1"/>
</dbReference>
<dbReference type="EMBL" id="JSAQ01000001">
    <property type="protein sequence ID" value="KGO05876.1"/>
    <property type="molecule type" value="Genomic_DNA"/>
</dbReference>
<dbReference type="SMART" id="SM00342">
    <property type="entry name" value="HTH_ARAC"/>
    <property type="match status" value="1"/>
</dbReference>
<evidence type="ECO:0000256" key="4">
    <source>
        <dbReference type="SAM" id="Phobius"/>
    </source>
</evidence>
<evidence type="ECO:0000259" key="6">
    <source>
        <dbReference type="PROSITE" id="PS01124"/>
    </source>
</evidence>
<dbReference type="PANTHER" id="PTHR43280">
    <property type="entry name" value="ARAC-FAMILY TRANSCRIPTIONAL REGULATOR"/>
    <property type="match status" value="1"/>
</dbReference>
<keyword evidence="4" id="KW-0812">Transmembrane</keyword>
<dbReference type="AlphaFoldDB" id="A0A0A2GUC1"/>
<dbReference type="GO" id="GO:0043565">
    <property type="term" value="F:sequence-specific DNA binding"/>
    <property type="evidence" value="ECO:0007669"/>
    <property type="project" value="InterPro"/>
</dbReference>
<keyword evidence="4" id="KW-0472">Membrane</keyword>
<protein>
    <recommendedName>
        <fullName evidence="6">HTH araC/xylS-type domain-containing protein</fullName>
    </recommendedName>
</protein>
<dbReference type="PROSITE" id="PS01124">
    <property type="entry name" value="HTH_ARAC_FAMILY_2"/>
    <property type="match status" value="1"/>
</dbReference>
<feature type="domain" description="HTH araC/xylS-type" evidence="6">
    <location>
        <begin position="480"/>
        <end position="588"/>
    </location>
</feature>
<keyword evidence="4" id="KW-1133">Transmembrane helix</keyword>
<dbReference type="InterPro" id="IPR011990">
    <property type="entry name" value="TPR-like_helical_dom_sf"/>
</dbReference>
<dbReference type="InterPro" id="IPR018060">
    <property type="entry name" value="HTH_AraC"/>
</dbReference>
<dbReference type="SUPFAM" id="SSF48452">
    <property type="entry name" value="TPR-like"/>
    <property type="match status" value="1"/>
</dbReference>
<keyword evidence="3" id="KW-0804">Transcription</keyword>
<feature type="chain" id="PRO_5001999279" description="HTH araC/xylS-type domain-containing protein" evidence="5">
    <location>
        <begin position="20"/>
        <end position="615"/>
    </location>
</feature>
<dbReference type="PANTHER" id="PTHR43280:SF2">
    <property type="entry name" value="HTH-TYPE TRANSCRIPTIONAL REGULATOR EXSA"/>
    <property type="match status" value="1"/>
</dbReference>
<comment type="caution">
    <text evidence="7">The sequence shown here is derived from an EMBL/GenBank/DDBJ whole genome shotgun (WGS) entry which is preliminary data.</text>
</comment>
<dbReference type="InterPro" id="IPR009057">
    <property type="entry name" value="Homeodomain-like_sf"/>
</dbReference>
<dbReference type="SUPFAM" id="SSF46689">
    <property type="entry name" value="Homeodomain-like"/>
    <property type="match status" value="1"/>
</dbReference>
<sequence length="615" mass="70380">MKVYTLYFFTILLCLPALVSSQDLPYITDQKVPDSIASIDYSILRKRFFKFAIEPPADVDSLTIELYAKFLIIEAQQKELKDDFAKFYSNLGTFRGDIASIDYALQHTDKHKSSELYEQILIEKAIHLYNDDQFQESYDIAQEALKFAEKSKNLSNEWSLKNLIAVLLIENNKEVEGIQVLKEIEKTYSTDKIKQIFPYSWEANNKEILASVQYCIAMAYFDINELDSATYYISKIKEYAKDANDNDYYLSYLGLQAGIYTKSHKYKEGLKLTNQYLAENLDGDPDALSHSYAFKGIAHKGLQQPEEALAAFLKTDSLHESGGADYFFQELKTTYDYLLIHYKNTGNSTKQIEYLNKMITYEEDFGSLSKTIGDGIVASYTIPQLLSEKEAVIQSLEGDKKQRTVGLIFFIGLGLLALFYALIQYRKRRILKQRFEKLRAIYSEWVVQETNPIKEAEPALPVVKAEQDGPLSHIKPAQLEKIQEGLDRFEKKALFTSHNVTLKSLAAQIGTNASYLSKYINVEKSDNFSTYLSDLRVNYVLKELYASHKLRSYTVAAIAEEIGFSNVKSFSTHFKRVTGLSVSYFIKNLEGIKETAVKKKDDNVIDFLERINKTG</sequence>
<feature type="signal peptide" evidence="5">
    <location>
        <begin position="1"/>
        <end position="19"/>
    </location>
</feature>
<gene>
    <name evidence="7" type="ORF">NV36_02780</name>
</gene>
<keyword evidence="5" id="KW-0732">Signal</keyword>
<accession>A0A0A2GUC1</accession>
<proteinExistence type="predicted"/>
<dbReference type="GO" id="GO:0003700">
    <property type="term" value="F:DNA-binding transcription factor activity"/>
    <property type="evidence" value="ECO:0007669"/>
    <property type="project" value="InterPro"/>
</dbReference>
<organism evidence="7 8">
    <name type="scientific">Dokdonia donghaensis DSW-1</name>
    <dbReference type="NCBI Taxonomy" id="1300343"/>
    <lineage>
        <taxon>Bacteria</taxon>
        <taxon>Pseudomonadati</taxon>
        <taxon>Bacteroidota</taxon>
        <taxon>Flavobacteriia</taxon>
        <taxon>Flavobacteriales</taxon>
        <taxon>Flavobacteriaceae</taxon>
        <taxon>Dokdonia</taxon>
    </lineage>
</organism>
<dbReference type="Gene3D" id="1.10.10.60">
    <property type="entry name" value="Homeodomain-like"/>
    <property type="match status" value="2"/>
</dbReference>
<evidence type="ECO:0000256" key="3">
    <source>
        <dbReference type="ARBA" id="ARBA00023163"/>
    </source>
</evidence>
<feature type="transmembrane region" description="Helical" evidence="4">
    <location>
        <begin position="404"/>
        <end position="423"/>
    </location>
</feature>
<evidence type="ECO:0000256" key="5">
    <source>
        <dbReference type="SAM" id="SignalP"/>
    </source>
</evidence>
<keyword evidence="8" id="KW-1185">Reference proteome</keyword>
<name>A0A0A2GUC1_9FLAO</name>
<evidence type="ECO:0000313" key="7">
    <source>
        <dbReference type="EMBL" id="KGO05876.1"/>
    </source>
</evidence>
<evidence type="ECO:0000313" key="8">
    <source>
        <dbReference type="Proteomes" id="UP000030140"/>
    </source>
</evidence>
<evidence type="ECO:0000256" key="2">
    <source>
        <dbReference type="ARBA" id="ARBA00023125"/>
    </source>
</evidence>
<dbReference type="OrthoDB" id="5295174at2"/>
<dbReference type="PATRIC" id="fig|1300343.5.peg.1983"/>
<dbReference type="Proteomes" id="UP000030140">
    <property type="component" value="Unassembled WGS sequence"/>
</dbReference>
<dbReference type="KEGG" id="ddo:I597_1976"/>